<dbReference type="PRINTS" id="PR00411">
    <property type="entry name" value="PNDRDTASEI"/>
</dbReference>
<evidence type="ECO:0000256" key="3">
    <source>
        <dbReference type="ARBA" id="ARBA00022827"/>
    </source>
</evidence>
<comment type="cofactor">
    <cofactor evidence="4">
        <name>FAD</name>
        <dbReference type="ChEBI" id="CHEBI:57692"/>
    </cofactor>
    <text evidence="4">Binds 1 FAD per subunit.</text>
</comment>
<dbReference type="InterPro" id="IPR004099">
    <property type="entry name" value="Pyr_nucl-diS_OxRdtase_dimer"/>
</dbReference>
<dbReference type="Gene3D" id="3.30.390.30">
    <property type="match status" value="1"/>
</dbReference>
<dbReference type="Pfam" id="PF02852">
    <property type="entry name" value="Pyr_redox_dim"/>
    <property type="match status" value="1"/>
</dbReference>
<dbReference type="SUPFAM" id="SSF55424">
    <property type="entry name" value="FAD/NAD-linked reductases, dimerisation (C-terminal) domain"/>
    <property type="match status" value="1"/>
</dbReference>
<dbReference type="GO" id="GO:0003955">
    <property type="term" value="F:NAD(P)H dehydrogenase (quinone) activity"/>
    <property type="evidence" value="ECO:0007669"/>
    <property type="project" value="TreeGrafter"/>
</dbReference>
<keyword evidence="3 4" id="KW-0274">FAD</keyword>
<keyword evidence="8" id="KW-1185">Reference proteome</keyword>
<dbReference type="RefSeq" id="WP_183203095.1">
    <property type="nucleotide sequence ID" value="NZ_BAAAER010000004.1"/>
</dbReference>
<evidence type="ECO:0000256" key="4">
    <source>
        <dbReference type="PIRSR" id="PIRSR000350-3"/>
    </source>
</evidence>
<feature type="domain" description="Pyridine nucleotide-disulphide oxidoreductase dimerisation" evidence="5">
    <location>
        <begin position="350"/>
        <end position="450"/>
    </location>
</feature>
<evidence type="ECO:0000313" key="7">
    <source>
        <dbReference type="EMBL" id="MBB4081956.1"/>
    </source>
</evidence>
<dbReference type="PANTHER" id="PTHR43014">
    <property type="entry name" value="MERCURIC REDUCTASE"/>
    <property type="match status" value="1"/>
</dbReference>
<dbReference type="AlphaFoldDB" id="A0A7W6JBA6"/>
<evidence type="ECO:0000256" key="1">
    <source>
        <dbReference type="ARBA" id="ARBA00007532"/>
    </source>
</evidence>
<dbReference type="InterPro" id="IPR036188">
    <property type="entry name" value="FAD/NAD-bd_sf"/>
</dbReference>
<feature type="binding site" evidence="4">
    <location>
        <position position="270"/>
    </location>
    <ligand>
        <name>NAD(+)</name>
        <dbReference type="ChEBI" id="CHEBI:57540"/>
    </ligand>
</feature>
<keyword evidence="7" id="KW-0670">Pyruvate</keyword>
<evidence type="ECO:0000259" key="5">
    <source>
        <dbReference type="Pfam" id="PF02852"/>
    </source>
</evidence>
<comment type="caution">
    <text evidence="7">The sequence shown here is derived from an EMBL/GenBank/DDBJ whole genome shotgun (WGS) entry which is preliminary data.</text>
</comment>
<organism evidence="7 8">
    <name type="scientific">Brevundimonas lenta</name>
    <dbReference type="NCBI Taxonomy" id="424796"/>
    <lineage>
        <taxon>Bacteria</taxon>
        <taxon>Pseudomonadati</taxon>
        <taxon>Pseudomonadota</taxon>
        <taxon>Alphaproteobacteria</taxon>
        <taxon>Caulobacterales</taxon>
        <taxon>Caulobacteraceae</taxon>
        <taxon>Brevundimonas</taxon>
    </lineage>
</organism>
<sequence length="462" mass="47976">MSAVSSDVLVIGGGPAGVIAAARAGDLGARTTLVTAGSFGGMAATDGPVPVRTLAHAARLMREARQLERFGVTVSPPVLDYPRLLARVDAVVEEVARTSLLRKQIEDAGVAIHTDVGPVRFLDPHTVEAPDGRRFEADKIILCVGGVSRRLPIPGFELTATHSDAWSLTSVPETLIVVGSGATGAQVASVFNAFGSKVQLFEAGARILHTEEPEVSTCVAEAFRASGITIHEGFGAIESFEPAPGGVRMTWSKDGERHHADAAVVVVAIGWAADTAAMNLATAGVEINERGFIRVDDAQRTTAPHIFAAGDVTGRLMLAPQAQHGGFTAATNAVTGSGESAARAVNPLGSFTDPEYAQVGLGEAAARRAHEVEVFTVGFDVTIRAIIDDRTTGFCKLVVDHADHRVLGCHIVGERAVELAQIAAVVIDAGMTVETLAQLPISFPTYAGILGRAAAAAALGLR</sequence>
<name>A0A7W6JBA6_9CAUL</name>
<dbReference type="Proteomes" id="UP000529946">
    <property type="component" value="Unassembled WGS sequence"/>
</dbReference>
<feature type="binding site" evidence="4">
    <location>
        <position position="117"/>
    </location>
    <ligand>
        <name>FAD</name>
        <dbReference type="ChEBI" id="CHEBI:57692"/>
    </ligand>
</feature>
<dbReference type="SUPFAM" id="SSF51905">
    <property type="entry name" value="FAD/NAD(P)-binding domain"/>
    <property type="match status" value="1"/>
</dbReference>
<feature type="binding site" evidence="4">
    <location>
        <position position="202"/>
    </location>
    <ligand>
        <name>NAD(+)</name>
        <dbReference type="ChEBI" id="CHEBI:57540"/>
    </ligand>
</feature>
<dbReference type="InterPro" id="IPR001100">
    <property type="entry name" value="Pyr_nuc-diS_OxRdtase"/>
</dbReference>
<keyword evidence="4" id="KW-0520">NAD</keyword>
<dbReference type="PRINTS" id="PR00368">
    <property type="entry name" value="FADPNR"/>
</dbReference>
<keyword evidence="4" id="KW-0547">Nucleotide-binding</keyword>
<dbReference type="Pfam" id="PF07992">
    <property type="entry name" value="Pyr_redox_2"/>
    <property type="match status" value="1"/>
</dbReference>
<dbReference type="InterPro" id="IPR023753">
    <property type="entry name" value="FAD/NAD-binding_dom"/>
</dbReference>
<proteinExistence type="inferred from homology"/>
<feature type="binding site" evidence="4">
    <location>
        <position position="311"/>
    </location>
    <ligand>
        <name>FAD</name>
        <dbReference type="ChEBI" id="CHEBI:57692"/>
    </ligand>
</feature>
<dbReference type="PANTHER" id="PTHR43014:SF2">
    <property type="entry name" value="MERCURIC REDUCTASE"/>
    <property type="match status" value="1"/>
</dbReference>
<dbReference type="EMBL" id="JACIDM010000001">
    <property type="protein sequence ID" value="MBB4081956.1"/>
    <property type="molecule type" value="Genomic_DNA"/>
</dbReference>
<evidence type="ECO:0000256" key="2">
    <source>
        <dbReference type="ARBA" id="ARBA00022630"/>
    </source>
</evidence>
<accession>A0A7W6JBA6</accession>
<feature type="domain" description="FAD/NAD(P)-binding" evidence="6">
    <location>
        <begin position="7"/>
        <end position="326"/>
    </location>
</feature>
<protein>
    <submittedName>
        <fullName evidence="7">Pyruvate/2-oxoglutarate dehydrogenase complex dihydrolipoamide dehydrogenase (E3) component</fullName>
    </submittedName>
</protein>
<dbReference type="Gene3D" id="3.50.50.60">
    <property type="entry name" value="FAD/NAD(P)-binding domain"/>
    <property type="match status" value="2"/>
</dbReference>
<comment type="similarity">
    <text evidence="1">Belongs to the class-I pyridine nucleotide-disulfide oxidoreductase family.</text>
</comment>
<dbReference type="GO" id="GO:0050660">
    <property type="term" value="F:flavin adenine dinucleotide binding"/>
    <property type="evidence" value="ECO:0007669"/>
    <property type="project" value="TreeGrafter"/>
</dbReference>
<keyword evidence="2" id="KW-0285">Flavoprotein</keyword>
<evidence type="ECO:0000259" key="6">
    <source>
        <dbReference type="Pfam" id="PF07992"/>
    </source>
</evidence>
<dbReference type="InterPro" id="IPR016156">
    <property type="entry name" value="FAD/NAD-linked_Rdtase_dimer_sf"/>
</dbReference>
<gene>
    <name evidence="7" type="ORF">GGR12_000795</name>
</gene>
<reference evidence="7 8" key="1">
    <citation type="submission" date="2020-08" db="EMBL/GenBank/DDBJ databases">
        <title>Genomic Encyclopedia of Type Strains, Phase IV (KMG-IV): sequencing the most valuable type-strain genomes for metagenomic binning, comparative biology and taxonomic classification.</title>
        <authorList>
            <person name="Goeker M."/>
        </authorList>
    </citation>
    <scope>NUCLEOTIDE SEQUENCE [LARGE SCALE GENOMIC DNA]</scope>
    <source>
        <strain evidence="7 8">DSM 23960</strain>
    </source>
</reference>
<dbReference type="PIRSF" id="PIRSF000350">
    <property type="entry name" value="Mercury_reductase_MerA"/>
    <property type="match status" value="1"/>
</dbReference>
<evidence type="ECO:0000313" key="8">
    <source>
        <dbReference type="Proteomes" id="UP000529946"/>
    </source>
</evidence>